<name>A0A507CLE2_9FUNG</name>
<proteinExistence type="inferred from homology"/>
<dbReference type="GO" id="GO:0005739">
    <property type="term" value="C:mitochondrion"/>
    <property type="evidence" value="ECO:0007669"/>
    <property type="project" value="UniProtKB-SubCell"/>
</dbReference>
<sequence>MSPRFLRALLPRFGSTQRRSSSMASVFSSSPQKPLTPIHIVQESDAISKWIKKPLTTPSFEVINPGTSGSILQVKLPAKSSIFTYPTAAMAMHTTISTHYETRTGIVNALSNKLVGGFLFVSHFSTKHESGEVLLAPRLPGDIFVLNLDGTTEYYLSRGAFLAATNQVLLGASMTMENFSIRLSGVGTIAFAAFGGLNRIILGPGDAVIANPDHLIAWSGSSRVDQSILRTYYQSARRFFGMADPQKDYITISGPADVFLSSRISGGRVRKEFEVGKVPPSEPTKPAPSSDSYGNSTGGTSAESTSTPAQIVSSSGTTPSSLSKVPTPSSSSTNTSASPITPASVSPNTNDLTLKP</sequence>
<dbReference type="InterPro" id="IPR036983">
    <property type="entry name" value="AIM24_sf"/>
</dbReference>
<feature type="compositionally biased region" description="Polar residues" evidence="2">
    <location>
        <begin position="345"/>
        <end position="356"/>
    </location>
</feature>
<comment type="similarity">
    <text evidence="1">Belongs to the AIM24 family.</text>
</comment>
<dbReference type="Pfam" id="PF01987">
    <property type="entry name" value="AIM24"/>
    <property type="match status" value="1"/>
</dbReference>
<comment type="subcellular location">
    <subcellularLocation>
        <location evidence="1">Mitochondrion</location>
    </subcellularLocation>
</comment>
<dbReference type="PANTHER" id="PTHR43657:SF1">
    <property type="entry name" value="ALTERED INHERITANCE OF MITOCHONDRIA PROTEIN 24, MITOCHONDRIAL"/>
    <property type="match status" value="1"/>
</dbReference>
<evidence type="ECO:0000313" key="4">
    <source>
        <dbReference type="Proteomes" id="UP000320475"/>
    </source>
</evidence>
<accession>A0A507CLE2</accession>
<protein>
    <recommendedName>
        <fullName evidence="1">Altered inheritance of mitochondria protein 24, mitochondrial</fullName>
    </recommendedName>
</protein>
<reference evidence="3 4" key="1">
    <citation type="journal article" date="2019" name="Sci. Rep.">
        <title>Comparative genomics of chytrid fungi reveal insights into the obligate biotrophic and pathogenic lifestyle of Synchytrium endobioticum.</title>
        <authorList>
            <person name="van de Vossenberg B.T.L.H."/>
            <person name="Warris S."/>
            <person name="Nguyen H.D.T."/>
            <person name="van Gent-Pelzer M.P.E."/>
            <person name="Joly D.L."/>
            <person name="van de Geest H.C."/>
            <person name="Bonants P.J.M."/>
            <person name="Smith D.S."/>
            <person name="Levesque C.A."/>
            <person name="van der Lee T.A.J."/>
        </authorList>
    </citation>
    <scope>NUCLEOTIDE SEQUENCE [LARGE SCALE GENOMIC DNA]</scope>
    <source>
        <strain evidence="3 4">LEV6574</strain>
    </source>
</reference>
<dbReference type="Proteomes" id="UP000320475">
    <property type="component" value="Unassembled WGS sequence"/>
</dbReference>
<dbReference type="InterPro" id="IPR002838">
    <property type="entry name" value="AIM24"/>
</dbReference>
<dbReference type="AlphaFoldDB" id="A0A507CLE2"/>
<organism evidence="3 4">
    <name type="scientific">Synchytrium endobioticum</name>
    <dbReference type="NCBI Taxonomy" id="286115"/>
    <lineage>
        <taxon>Eukaryota</taxon>
        <taxon>Fungi</taxon>
        <taxon>Fungi incertae sedis</taxon>
        <taxon>Chytridiomycota</taxon>
        <taxon>Chytridiomycota incertae sedis</taxon>
        <taxon>Chytridiomycetes</taxon>
        <taxon>Synchytriales</taxon>
        <taxon>Synchytriaceae</taxon>
        <taxon>Synchytrium</taxon>
    </lineage>
</organism>
<dbReference type="PANTHER" id="PTHR43657">
    <property type="entry name" value="TRYPTOPHAN RNA-BINDING ATTENUATOR PROTEIN-LIKE PROTEIN"/>
    <property type="match status" value="1"/>
</dbReference>
<dbReference type="Gene3D" id="3.60.160.10">
    <property type="entry name" value="Mitochondrial biogenesis AIM24"/>
    <property type="match status" value="1"/>
</dbReference>
<feature type="compositionally biased region" description="Low complexity" evidence="2">
    <location>
        <begin position="294"/>
        <end position="344"/>
    </location>
</feature>
<evidence type="ECO:0000256" key="1">
    <source>
        <dbReference type="RuleBase" id="RU363045"/>
    </source>
</evidence>
<feature type="region of interest" description="Disordered" evidence="2">
    <location>
        <begin position="271"/>
        <end position="356"/>
    </location>
</feature>
<evidence type="ECO:0000256" key="2">
    <source>
        <dbReference type="SAM" id="MobiDB-lite"/>
    </source>
</evidence>
<dbReference type="InterPro" id="IPR016031">
    <property type="entry name" value="Trp_RNA-bd_attenuator-like_dom"/>
</dbReference>
<dbReference type="OrthoDB" id="1705416at2759"/>
<evidence type="ECO:0000313" key="3">
    <source>
        <dbReference type="EMBL" id="TPX39416.1"/>
    </source>
</evidence>
<dbReference type="EMBL" id="QEAM01000484">
    <property type="protein sequence ID" value="TPX39416.1"/>
    <property type="molecule type" value="Genomic_DNA"/>
</dbReference>
<dbReference type="SUPFAM" id="SSF51219">
    <property type="entry name" value="TRAP-like"/>
    <property type="match status" value="1"/>
</dbReference>
<keyword evidence="1" id="KW-0496">Mitochondrion</keyword>
<gene>
    <name evidence="3" type="ORF">SeLEV6574_g07229</name>
</gene>
<comment type="caution">
    <text evidence="3">The sequence shown here is derived from an EMBL/GenBank/DDBJ whole genome shotgun (WGS) entry which is preliminary data.</text>
</comment>